<evidence type="ECO:0000259" key="9">
    <source>
        <dbReference type="Pfam" id="PF04239"/>
    </source>
</evidence>
<sequence>MGDAMQECIEILLRSFSLLVLVLFSARVIGKKNMANVTPFTFMSYIAIAVISALISTKVIKNIAFGFIALGVWVLLPVAIDYLSIKSKLIHDIVIGKGTVLIKNGKIMEENLLRARITGEELLRDLRSKNVFNLADVEFALMESNGEINVFMKSDKKPLTAHDIGKKVAPRSESQTVILDGTPLNEPLTSLGLNQGWLKTQLDKMGVSIDNVFIGQVDSSGDLYVDLFDDSINIPQPKVKEMLYANLEKCHADFMKYALETKNEEAKNMYQKNEQKLKELKEKLEPYLLR</sequence>
<proteinExistence type="inferred from homology"/>
<comment type="subcellular location">
    <subcellularLocation>
        <location evidence="1">Cell membrane</location>
        <topology evidence="1">Multi-pass membrane protein</topology>
    </subcellularLocation>
</comment>
<evidence type="ECO:0000256" key="3">
    <source>
        <dbReference type="ARBA" id="ARBA00022475"/>
    </source>
</evidence>
<dbReference type="KEGG" id="hsc:HVS_05070"/>
<evidence type="ECO:0000256" key="4">
    <source>
        <dbReference type="ARBA" id="ARBA00022692"/>
    </source>
</evidence>
<dbReference type="Proteomes" id="UP000233534">
    <property type="component" value="Chromosome"/>
</dbReference>
<dbReference type="RefSeq" id="WP_338076902.1">
    <property type="nucleotide sequence ID" value="NZ_CP025197.1"/>
</dbReference>
<dbReference type="Pfam" id="PF07870">
    <property type="entry name" value="DUF1657"/>
    <property type="match status" value="1"/>
</dbReference>
<dbReference type="PANTHER" id="PTHR34582:SF7">
    <property type="entry name" value="UPF0702 TRANSMEMBRANE PROTEIN YDFS"/>
    <property type="match status" value="1"/>
</dbReference>
<dbReference type="Pfam" id="PF04239">
    <property type="entry name" value="DUF421"/>
    <property type="match status" value="1"/>
</dbReference>
<keyword evidence="5 8" id="KW-1133">Transmembrane helix</keyword>
<evidence type="ECO:0000256" key="5">
    <source>
        <dbReference type="ARBA" id="ARBA00022989"/>
    </source>
</evidence>
<evidence type="ECO:0000256" key="7">
    <source>
        <dbReference type="SAM" id="Coils"/>
    </source>
</evidence>
<dbReference type="InterPro" id="IPR023090">
    <property type="entry name" value="UPF0702_alpha/beta_dom_sf"/>
</dbReference>
<keyword evidence="11" id="KW-1185">Reference proteome</keyword>
<dbReference type="PANTHER" id="PTHR34582">
    <property type="entry name" value="UPF0702 TRANSMEMBRANE PROTEIN YCAP"/>
    <property type="match status" value="1"/>
</dbReference>
<reference evidence="10 11" key="1">
    <citation type="submission" date="2017-12" db="EMBL/GenBank/DDBJ databases">
        <title>Complete genome sequence of Herbivorax saccincola GGR1, a novel Cellulosome-producing hydrolytic bacterium in a thermophilic biogas plant, established by Illumina and Nanopore MinION sequencing.</title>
        <authorList>
            <person name="Pechtl A."/>
            <person name="Ruckert C."/>
            <person name="Koeck D.E."/>
            <person name="Maus I."/>
            <person name="Winkler A."/>
            <person name="Kalinowski J."/>
            <person name="Puhler A."/>
            <person name="Schwarz W.W."/>
            <person name="Zverlov V.V."/>
            <person name="Schluter A."/>
            <person name="Liebl W."/>
        </authorList>
    </citation>
    <scope>NUCLEOTIDE SEQUENCE [LARGE SCALE GENOMIC DNA]</scope>
    <source>
        <strain evidence="11">SR1</strain>
    </source>
</reference>
<comment type="similarity">
    <text evidence="2">Belongs to the UPF0702 family.</text>
</comment>
<feature type="domain" description="YetF C-terminal" evidence="9">
    <location>
        <begin position="86"/>
        <end position="218"/>
    </location>
</feature>
<evidence type="ECO:0000256" key="1">
    <source>
        <dbReference type="ARBA" id="ARBA00004651"/>
    </source>
</evidence>
<gene>
    <name evidence="10" type="ORF">HVS_05070</name>
</gene>
<dbReference type="EMBL" id="CP025197">
    <property type="protein sequence ID" value="AUG56947.1"/>
    <property type="molecule type" value="Genomic_DNA"/>
</dbReference>
<keyword evidence="6 8" id="KW-0472">Membrane</keyword>
<keyword evidence="3" id="KW-1003">Cell membrane</keyword>
<dbReference type="GO" id="GO:0005886">
    <property type="term" value="C:plasma membrane"/>
    <property type="evidence" value="ECO:0007669"/>
    <property type="project" value="UniProtKB-SubCell"/>
</dbReference>
<dbReference type="InterPro" id="IPR007353">
    <property type="entry name" value="DUF421"/>
</dbReference>
<organism evidence="10 11">
    <name type="scientific">Acetivibrio saccincola</name>
    <dbReference type="NCBI Taxonomy" id="1677857"/>
    <lineage>
        <taxon>Bacteria</taxon>
        <taxon>Bacillati</taxon>
        <taxon>Bacillota</taxon>
        <taxon>Clostridia</taxon>
        <taxon>Eubacteriales</taxon>
        <taxon>Oscillospiraceae</taxon>
        <taxon>Acetivibrio</taxon>
    </lineage>
</organism>
<evidence type="ECO:0000313" key="10">
    <source>
        <dbReference type="EMBL" id="AUG56947.1"/>
    </source>
</evidence>
<evidence type="ECO:0000256" key="6">
    <source>
        <dbReference type="ARBA" id="ARBA00023136"/>
    </source>
</evidence>
<dbReference type="Gene3D" id="3.30.240.20">
    <property type="entry name" value="bsu07140 like domains"/>
    <property type="match status" value="2"/>
</dbReference>
<evidence type="ECO:0000256" key="2">
    <source>
        <dbReference type="ARBA" id="ARBA00006448"/>
    </source>
</evidence>
<name>A0A2K9DZJ7_9FIRM</name>
<feature type="coiled-coil region" evidence="7">
    <location>
        <begin position="256"/>
        <end position="283"/>
    </location>
</feature>
<feature type="transmembrane region" description="Helical" evidence="8">
    <location>
        <begin position="12"/>
        <end position="30"/>
    </location>
</feature>
<feature type="transmembrane region" description="Helical" evidence="8">
    <location>
        <begin position="37"/>
        <end position="57"/>
    </location>
</feature>
<accession>A0A2K9DZJ7</accession>
<keyword evidence="4 8" id="KW-0812">Transmembrane</keyword>
<dbReference type="InterPro" id="IPR012452">
    <property type="entry name" value="DUF1657"/>
</dbReference>
<feature type="transmembrane region" description="Helical" evidence="8">
    <location>
        <begin position="63"/>
        <end position="83"/>
    </location>
</feature>
<protein>
    <recommendedName>
        <fullName evidence="9">YetF C-terminal domain-containing protein</fullName>
    </recommendedName>
</protein>
<dbReference type="AlphaFoldDB" id="A0A2K9DZJ7"/>
<evidence type="ECO:0000313" key="11">
    <source>
        <dbReference type="Proteomes" id="UP000233534"/>
    </source>
</evidence>
<evidence type="ECO:0000256" key="8">
    <source>
        <dbReference type="SAM" id="Phobius"/>
    </source>
</evidence>
<keyword evidence="7" id="KW-0175">Coiled coil</keyword>